<reference evidence="2 3" key="1">
    <citation type="journal article" date="2015" name="Proc. Natl. Acad. Sci. U.S.A.">
        <title>The resurrection genome of Boea hygrometrica: A blueprint for survival of dehydration.</title>
        <authorList>
            <person name="Xiao L."/>
            <person name="Yang G."/>
            <person name="Zhang L."/>
            <person name="Yang X."/>
            <person name="Zhao S."/>
            <person name="Ji Z."/>
            <person name="Zhou Q."/>
            <person name="Hu M."/>
            <person name="Wang Y."/>
            <person name="Chen M."/>
            <person name="Xu Y."/>
            <person name="Jin H."/>
            <person name="Xiao X."/>
            <person name="Hu G."/>
            <person name="Bao F."/>
            <person name="Hu Y."/>
            <person name="Wan P."/>
            <person name="Li L."/>
            <person name="Deng X."/>
            <person name="Kuang T."/>
            <person name="Xiang C."/>
            <person name="Zhu J.K."/>
            <person name="Oliver M.J."/>
            <person name="He Y."/>
        </authorList>
    </citation>
    <scope>NUCLEOTIDE SEQUENCE [LARGE SCALE GENOMIC DNA]</scope>
    <source>
        <strain evidence="3">cv. XS01</strain>
    </source>
</reference>
<evidence type="ECO:0000256" key="1">
    <source>
        <dbReference type="SAM" id="MobiDB-lite"/>
    </source>
</evidence>
<sequence length="144" mass="15217">MRKLRATIGHRAPSVRPVDAAAAPSVAHRREACATSAQDEQQGGAIEWQAVGQRAQRLAQTTSPPAVTRVAALDQVRDQAHSGARSGARCIAYDARRARKLRPPFTRQAHGQRASSARDGARRGAAACGGAGRSMCDDISVVLI</sequence>
<gene>
    <name evidence="2" type="ORF">F511_45063</name>
</gene>
<organism evidence="2 3">
    <name type="scientific">Dorcoceras hygrometricum</name>
    <dbReference type="NCBI Taxonomy" id="472368"/>
    <lineage>
        <taxon>Eukaryota</taxon>
        <taxon>Viridiplantae</taxon>
        <taxon>Streptophyta</taxon>
        <taxon>Embryophyta</taxon>
        <taxon>Tracheophyta</taxon>
        <taxon>Spermatophyta</taxon>
        <taxon>Magnoliopsida</taxon>
        <taxon>eudicotyledons</taxon>
        <taxon>Gunneridae</taxon>
        <taxon>Pentapetalae</taxon>
        <taxon>asterids</taxon>
        <taxon>lamiids</taxon>
        <taxon>Lamiales</taxon>
        <taxon>Gesneriaceae</taxon>
        <taxon>Didymocarpoideae</taxon>
        <taxon>Trichosporeae</taxon>
        <taxon>Loxocarpinae</taxon>
        <taxon>Dorcoceras</taxon>
    </lineage>
</organism>
<name>A0A2Z6ZWZ1_9LAMI</name>
<dbReference type="EMBL" id="KV026128">
    <property type="protein sequence ID" value="KZV13774.1"/>
    <property type="molecule type" value="Genomic_DNA"/>
</dbReference>
<dbReference type="Proteomes" id="UP000250235">
    <property type="component" value="Unassembled WGS sequence"/>
</dbReference>
<keyword evidence="3" id="KW-1185">Reference proteome</keyword>
<evidence type="ECO:0000313" key="3">
    <source>
        <dbReference type="Proteomes" id="UP000250235"/>
    </source>
</evidence>
<protein>
    <submittedName>
        <fullName evidence="2">Uncharacterized protein</fullName>
    </submittedName>
</protein>
<feature type="region of interest" description="Disordered" evidence="1">
    <location>
        <begin position="101"/>
        <end position="132"/>
    </location>
</feature>
<accession>A0A2Z6ZWZ1</accession>
<evidence type="ECO:0000313" key="2">
    <source>
        <dbReference type="EMBL" id="KZV13774.1"/>
    </source>
</evidence>
<dbReference type="AlphaFoldDB" id="A0A2Z6ZWZ1"/>
<feature type="compositionally biased region" description="Low complexity" evidence="1">
    <location>
        <begin position="113"/>
        <end position="126"/>
    </location>
</feature>
<proteinExistence type="predicted"/>